<organism evidence="1 2">
    <name type="scientific">Rhodococcus chondri</name>
    <dbReference type="NCBI Taxonomy" id="3065941"/>
    <lineage>
        <taxon>Bacteria</taxon>
        <taxon>Bacillati</taxon>
        <taxon>Actinomycetota</taxon>
        <taxon>Actinomycetes</taxon>
        <taxon>Mycobacteriales</taxon>
        <taxon>Nocardiaceae</taxon>
        <taxon>Rhodococcus</taxon>
    </lineage>
</organism>
<reference evidence="1 2" key="1">
    <citation type="submission" date="2023-08" db="EMBL/GenBank/DDBJ databases">
        <authorList>
            <person name="Girao M."/>
            <person name="Carvalho M.F."/>
        </authorList>
    </citation>
    <scope>NUCLEOTIDE SEQUENCE [LARGE SCALE GENOMIC DNA]</scope>
    <source>
        <strain evidence="1 2">CC-R104</strain>
    </source>
</reference>
<dbReference type="Proteomes" id="UP001331936">
    <property type="component" value="Unassembled WGS sequence"/>
</dbReference>
<evidence type="ECO:0000313" key="1">
    <source>
        <dbReference type="EMBL" id="MEE2031885.1"/>
    </source>
</evidence>
<keyword evidence="2" id="KW-1185">Reference proteome</keyword>
<dbReference type="RefSeq" id="WP_330151320.1">
    <property type="nucleotide sequence ID" value="NZ_JAUZMZ010000027.1"/>
</dbReference>
<evidence type="ECO:0000313" key="2">
    <source>
        <dbReference type="Proteomes" id="UP001331936"/>
    </source>
</evidence>
<comment type="caution">
    <text evidence="1">The sequence shown here is derived from an EMBL/GenBank/DDBJ whole genome shotgun (WGS) entry which is preliminary data.</text>
</comment>
<accession>A0ABU7JPZ5</accession>
<sequence length="48" mass="4913">MDPLLFAVPVAFGPLLAAPLIAHPLELEAGRGERTAAPITADNTTAMA</sequence>
<name>A0ABU7JPZ5_9NOCA</name>
<dbReference type="EMBL" id="JAUZMZ010000027">
    <property type="protein sequence ID" value="MEE2031885.1"/>
    <property type="molecule type" value="Genomic_DNA"/>
</dbReference>
<protein>
    <submittedName>
        <fullName evidence="1">Uncharacterized protein</fullName>
    </submittedName>
</protein>
<proteinExistence type="predicted"/>
<gene>
    <name evidence="1" type="ORF">Q8814_07135</name>
</gene>